<comment type="caution">
    <text evidence="7">The sequence shown here is derived from an EMBL/GenBank/DDBJ whole genome shotgun (WGS) entry which is preliminary data.</text>
</comment>
<keyword evidence="3" id="KW-1015">Disulfide bond</keyword>
<dbReference type="InterPro" id="IPR036426">
    <property type="entry name" value="Bulb-type_lectin_dom_sf"/>
</dbReference>
<keyword evidence="8" id="KW-1185">Reference proteome</keyword>
<feature type="domain" description="Bulb-type lectin" evidence="6">
    <location>
        <begin position="45"/>
        <end position="116"/>
    </location>
</feature>
<evidence type="ECO:0000259" key="6">
    <source>
        <dbReference type="Pfam" id="PF01453"/>
    </source>
</evidence>
<dbReference type="SUPFAM" id="SSF51110">
    <property type="entry name" value="alpha-D-mannose-specific plant lectins"/>
    <property type="match status" value="1"/>
</dbReference>
<keyword evidence="2" id="KW-0732">Signal</keyword>
<dbReference type="Proteomes" id="UP000266723">
    <property type="component" value="Unassembled WGS sequence"/>
</dbReference>
<evidence type="ECO:0000313" key="8">
    <source>
        <dbReference type="Proteomes" id="UP000266723"/>
    </source>
</evidence>
<dbReference type="EMBL" id="QGKV02002055">
    <property type="protein sequence ID" value="KAF3495840.1"/>
    <property type="molecule type" value="Genomic_DNA"/>
</dbReference>
<protein>
    <recommendedName>
        <fullName evidence="9">Bulb-type lectin domain-containing protein</fullName>
    </recommendedName>
</protein>
<sequence>MFPLQLTQSPSVNLFQETRPLYLTVMFSELGLFRPGTSYYHYRGMCVWSTGLNSTDNNANVQAVLHDNGNLVLRDGSSSSAAVLWPSFDHPSDTWLPGAKIWFNNSTSESQGLTSRNRAEDPSPGQYSLRVDPHSHIMVWNGSKSYWSIRDRRAFRLAMDASGQFRQYNMQAKMVMWYLPWAAPKERCDGYGYCGSFGICNENSPEVFS</sequence>
<dbReference type="Gene3D" id="2.90.10.10">
    <property type="entry name" value="Bulb-type lectin domain"/>
    <property type="match status" value="1"/>
</dbReference>
<feature type="domain" description="S-locus glycoprotein" evidence="5">
    <location>
        <begin position="142"/>
        <end position="205"/>
    </location>
</feature>
<dbReference type="InterPro" id="IPR000858">
    <property type="entry name" value="S_locus_glycoprot_dom"/>
</dbReference>
<evidence type="ECO:0000256" key="2">
    <source>
        <dbReference type="ARBA" id="ARBA00022729"/>
    </source>
</evidence>
<evidence type="ECO:0000256" key="1">
    <source>
        <dbReference type="ARBA" id="ARBA00022471"/>
    </source>
</evidence>
<keyword evidence="4" id="KW-0325">Glycoprotein</keyword>
<accession>A0ABQ7ADX9</accession>
<evidence type="ECO:0000259" key="5">
    <source>
        <dbReference type="Pfam" id="PF00954"/>
    </source>
</evidence>
<evidence type="ECO:0000256" key="3">
    <source>
        <dbReference type="ARBA" id="ARBA00023157"/>
    </source>
</evidence>
<dbReference type="PANTHER" id="PTHR32444">
    <property type="entry name" value="BULB-TYPE LECTIN DOMAIN-CONTAINING PROTEIN"/>
    <property type="match status" value="1"/>
</dbReference>
<dbReference type="Pfam" id="PF01453">
    <property type="entry name" value="B_lectin"/>
    <property type="match status" value="1"/>
</dbReference>
<organism evidence="7 8">
    <name type="scientific">Brassica cretica</name>
    <name type="common">Mustard</name>
    <dbReference type="NCBI Taxonomy" id="69181"/>
    <lineage>
        <taxon>Eukaryota</taxon>
        <taxon>Viridiplantae</taxon>
        <taxon>Streptophyta</taxon>
        <taxon>Embryophyta</taxon>
        <taxon>Tracheophyta</taxon>
        <taxon>Spermatophyta</taxon>
        <taxon>Magnoliopsida</taxon>
        <taxon>eudicotyledons</taxon>
        <taxon>Gunneridae</taxon>
        <taxon>Pentapetalae</taxon>
        <taxon>rosids</taxon>
        <taxon>malvids</taxon>
        <taxon>Brassicales</taxon>
        <taxon>Brassicaceae</taxon>
        <taxon>Brassiceae</taxon>
        <taxon>Brassica</taxon>
    </lineage>
</organism>
<dbReference type="Pfam" id="PF00954">
    <property type="entry name" value="S_locus_glycop"/>
    <property type="match status" value="1"/>
</dbReference>
<proteinExistence type="predicted"/>
<reference evidence="7 8" key="1">
    <citation type="journal article" date="2020" name="BMC Genomics">
        <title>Intraspecific diversification of the crop wild relative Brassica cretica Lam. using demographic model selection.</title>
        <authorList>
            <person name="Kioukis A."/>
            <person name="Michalopoulou V.A."/>
            <person name="Briers L."/>
            <person name="Pirintsos S."/>
            <person name="Studholme D.J."/>
            <person name="Pavlidis P."/>
            <person name="Sarris P.F."/>
        </authorList>
    </citation>
    <scope>NUCLEOTIDE SEQUENCE [LARGE SCALE GENOMIC DNA]</scope>
    <source>
        <strain evidence="8">cv. PFS-1207/04</strain>
    </source>
</reference>
<evidence type="ECO:0000256" key="4">
    <source>
        <dbReference type="ARBA" id="ARBA00023180"/>
    </source>
</evidence>
<evidence type="ECO:0000313" key="7">
    <source>
        <dbReference type="EMBL" id="KAF3495840.1"/>
    </source>
</evidence>
<name>A0ABQ7ADX9_BRACR</name>
<keyword evidence="1" id="KW-0713">Self-incompatibility</keyword>
<gene>
    <name evidence="7" type="ORF">DY000_02054728</name>
</gene>
<dbReference type="InterPro" id="IPR001480">
    <property type="entry name" value="Bulb-type_lectin_dom"/>
</dbReference>
<dbReference type="PANTHER" id="PTHR32444:SF247">
    <property type="entry name" value="OS01G0958200 PROTEIN"/>
    <property type="match status" value="1"/>
</dbReference>
<evidence type="ECO:0008006" key="9">
    <source>
        <dbReference type="Google" id="ProtNLM"/>
    </source>
</evidence>